<dbReference type="Proteomes" id="UP000294114">
    <property type="component" value="Unassembled WGS sequence"/>
</dbReference>
<keyword evidence="5" id="KW-1185">Reference proteome</keyword>
<evidence type="ECO:0000256" key="2">
    <source>
        <dbReference type="PROSITE-ProRule" id="PRU00335"/>
    </source>
</evidence>
<evidence type="ECO:0000313" key="5">
    <source>
        <dbReference type="Proteomes" id="UP000294114"/>
    </source>
</evidence>
<dbReference type="Gene3D" id="1.10.357.10">
    <property type="entry name" value="Tetracycline Repressor, domain 2"/>
    <property type="match status" value="1"/>
</dbReference>
<gene>
    <name evidence="4" type="ORF">EV384_3222</name>
</gene>
<dbReference type="InterPro" id="IPR041583">
    <property type="entry name" value="TetR_C_31"/>
</dbReference>
<dbReference type="AlphaFoldDB" id="A0A4Q8BAD9"/>
<evidence type="ECO:0000313" key="4">
    <source>
        <dbReference type="EMBL" id="RZU74744.1"/>
    </source>
</evidence>
<feature type="domain" description="HTH tetR-type" evidence="3">
    <location>
        <begin position="21"/>
        <end position="81"/>
    </location>
</feature>
<dbReference type="GO" id="GO:0003677">
    <property type="term" value="F:DNA binding"/>
    <property type="evidence" value="ECO:0007669"/>
    <property type="project" value="UniProtKB-UniRule"/>
</dbReference>
<keyword evidence="1 2" id="KW-0238">DNA-binding</keyword>
<feature type="DNA-binding region" description="H-T-H motif" evidence="2">
    <location>
        <begin position="44"/>
        <end position="63"/>
    </location>
</feature>
<organism evidence="4 5">
    <name type="scientific">Micromonospora kangleipakensis</name>
    <dbReference type="NCBI Taxonomy" id="1077942"/>
    <lineage>
        <taxon>Bacteria</taxon>
        <taxon>Bacillati</taxon>
        <taxon>Actinomycetota</taxon>
        <taxon>Actinomycetes</taxon>
        <taxon>Micromonosporales</taxon>
        <taxon>Micromonosporaceae</taxon>
        <taxon>Micromonospora</taxon>
    </lineage>
</organism>
<evidence type="ECO:0000259" key="3">
    <source>
        <dbReference type="PROSITE" id="PS50977"/>
    </source>
</evidence>
<dbReference type="Pfam" id="PF17940">
    <property type="entry name" value="TetR_C_31"/>
    <property type="match status" value="1"/>
</dbReference>
<name>A0A4Q8BAD9_9ACTN</name>
<comment type="caution">
    <text evidence="4">The sequence shown here is derived from an EMBL/GenBank/DDBJ whole genome shotgun (WGS) entry which is preliminary data.</text>
</comment>
<dbReference type="InterPro" id="IPR009057">
    <property type="entry name" value="Homeodomain-like_sf"/>
</dbReference>
<dbReference type="EMBL" id="SHLD01000001">
    <property type="protein sequence ID" value="RZU74744.1"/>
    <property type="molecule type" value="Genomic_DNA"/>
</dbReference>
<reference evidence="4 5" key="1">
    <citation type="submission" date="2019-02" db="EMBL/GenBank/DDBJ databases">
        <title>Sequencing the genomes of 1000 actinobacteria strains.</title>
        <authorList>
            <person name="Klenk H.-P."/>
        </authorList>
    </citation>
    <scope>NUCLEOTIDE SEQUENCE [LARGE SCALE GENOMIC DNA]</scope>
    <source>
        <strain evidence="4 5">DSM 45612</strain>
    </source>
</reference>
<accession>A0A4Q8BAD9</accession>
<sequence>MTAPYYSCSRRDYTCSVNGVTDRRQQLLDAAIRVLGTRGLRQLTHRAVDAEAGLPEGSTSNQFRTRDALVAGVFGRLVEVETAAWGRLAGQLPPGDVDAFVAVLGGLIRELTTGGRAIVLARHALFIEAAVHPELRREIGAGRERLARWGMPLVAALGSPDPPAHFRMLLSLVDGLLGNQLAYPEEDFDPETAISALLRGLLPR</sequence>
<protein>
    <submittedName>
        <fullName evidence="4">TetR family transcriptional regulator</fullName>
    </submittedName>
</protein>
<dbReference type="Pfam" id="PF00440">
    <property type="entry name" value="TetR_N"/>
    <property type="match status" value="1"/>
</dbReference>
<dbReference type="PROSITE" id="PS50977">
    <property type="entry name" value="HTH_TETR_2"/>
    <property type="match status" value="1"/>
</dbReference>
<evidence type="ECO:0000256" key="1">
    <source>
        <dbReference type="ARBA" id="ARBA00023125"/>
    </source>
</evidence>
<dbReference type="InterPro" id="IPR001647">
    <property type="entry name" value="HTH_TetR"/>
</dbReference>
<dbReference type="SUPFAM" id="SSF46689">
    <property type="entry name" value="Homeodomain-like"/>
    <property type="match status" value="1"/>
</dbReference>
<proteinExistence type="predicted"/>